<dbReference type="InterPro" id="IPR006464">
    <property type="entry name" value="AcTrfase_RimI/Ard1"/>
</dbReference>
<name>A0ABP3G4S0_9ACTN</name>
<keyword evidence="4" id="KW-0012">Acyltransferase</keyword>
<sequence>MSLRAMTDADLPDVLALEPVLFPEEPWSEQAYREELADATGTRHYVVIEDDDGRFAGWAGLAAAGGQADVLTIGVRPELQGRGLGARLLTALLDEATARGCPEVFLDVRADNDRARRLYERFGFTPVGVRKGYYQPSGVDAIVMARDSRRSGTPAGQGVGR</sequence>
<dbReference type="GO" id="GO:0005840">
    <property type="term" value="C:ribosome"/>
    <property type="evidence" value="ECO:0007669"/>
    <property type="project" value="UniProtKB-KW"/>
</dbReference>
<evidence type="ECO:0000256" key="2">
    <source>
        <dbReference type="ARBA" id="ARBA00022490"/>
    </source>
</evidence>
<dbReference type="PANTHER" id="PTHR43420">
    <property type="entry name" value="ACETYLTRANSFERASE"/>
    <property type="match status" value="1"/>
</dbReference>
<gene>
    <name evidence="6" type="primary">rimI</name>
    <name evidence="6" type="ORF">GCM10010151_22250</name>
</gene>
<evidence type="ECO:0000259" key="5">
    <source>
        <dbReference type="PROSITE" id="PS51186"/>
    </source>
</evidence>
<comment type="caution">
    <text evidence="6">The sequence shown here is derived from an EMBL/GenBank/DDBJ whole genome shotgun (WGS) entry which is preliminary data.</text>
</comment>
<dbReference type="PANTHER" id="PTHR43420:SF44">
    <property type="entry name" value="ACETYLTRANSFERASE YPEA"/>
    <property type="match status" value="1"/>
</dbReference>
<dbReference type="EMBL" id="BAAABM010000016">
    <property type="protein sequence ID" value="GAA0331954.1"/>
    <property type="molecule type" value="Genomic_DNA"/>
</dbReference>
<evidence type="ECO:0000256" key="1">
    <source>
        <dbReference type="ARBA" id="ARBA00005395"/>
    </source>
</evidence>
<feature type="domain" description="N-acetyltransferase" evidence="5">
    <location>
        <begin position="1"/>
        <end position="149"/>
    </location>
</feature>
<organism evidence="6 7">
    <name type="scientific">Actinoallomurus spadix</name>
    <dbReference type="NCBI Taxonomy" id="79912"/>
    <lineage>
        <taxon>Bacteria</taxon>
        <taxon>Bacillati</taxon>
        <taxon>Actinomycetota</taxon>
        <taxon>Actinomycetes</taxon>
        <taxon>Streptosporangiales</taxon>
        <taxon>Thermomonosporaceae</taxon>
        <taxon>Actinoallomurus</taxon>
    </lineage>
</organism>
<evidence type="ECO:0000256" key="4">
    <source>
        <dbReference type="ARBA" id="ARBA00023315"/>
    </source>
</evidence>
<dbReference type="CDD" id="cd04301">
    <property type="entry name" value="NAT_SF"/>
    <property type="match status" value="1"/>
</dbReference>
<dbReference type="InterPro" id="IPR050680">
    <property type="entry name" value="YpeA/RimI_acetyltransf"/>
</dbReference>
<evidence type="ECO:0000313" key="7">
    <source>
        <dbReference type="Proteomes" id="UP001501822"/>
    </source>
</evidence>
<dbReference type="Proteomes" id="UP001501822">
    <property type="component" value="Unassembled WGS sequence"/>
</dbReference>
<keyword evidence="7" id="KW-1185">Reference proteome</keyword>
<dbReference type="Gene3D" id="3.40.630.30">
    <property type="match status" value="1"/>
</dbReference>
<evidence type="ECO:0000256" key="3">
    <source>
        <dbReference type="ARBA" id="ARBA00022679"/>
    </source>
</evidence>
<dbReference type="Pfam" id="PF00583">
    <property type="entry name" value="Acetyltransf_1"/>
    <property type="match status" value="1"/>
</dbReference>
<proteinExistence type="inferred from homology"/>
<dbReference type="NCBIfam" id="TIGR01575">
    <property type="entry name" value="rimI"/>
    <property type="match status" value="1"/>
</dbReference>
<protein>
    <submittedName>
        <fullName evidence="6">Ribosomal protein S18-alanine N-acetyltransferase</fullName>
    </submittedName>
</protein>
<dbReference type="InterPro" id="IPR000182">
    <property type="entry name" value="GNAT_dom"/>
</dbReference>
<keyword evidence="3" id="KW-0808">Transferase</keyword>
<evidence type="ECO:0000313" key="6">
    <source>
        <dbReference type="EMBL" id="GAA0331954.1"/>
    </source>
</evidence>
<comment type="similarity">
    <text evidence="1">Belongs to the acetyltransferase family. RimI subfamily.</text>
</comment>
<keyword evidence="6" id="KW-0687">Ribonucleoprotein</keyword>
<keyword evidence="6" id="KW-0689">Ribosomal protein</keyword>
<keyword evidence="2" id="KW-0963">Cytoplasm</keyword>
<dbReference type="PROSITE" id="PS51186">
    <property type="entry name" value="GNAT"/>
    <property type="match status" value="1"/>
</dbReference>
<dbReference type="SUPFAM" id="SSF55729">
    <property type="entry name" value="Acyl-CoA N-acyltransferases (Nat)"/>
    <property type="match status" value="1"/>
</dbReference>
<accession>A0ABP3G4S0</accession>
<dbReference type="InterPro" id="IPR016181">
    <property type="entry name" value="Acyl_CoA_acyltransferase"/>
</dbReference>
<reference evidence="7" key="1">
    <citation type="journal article" date="2019" name="Int. J. Syst. Evol. Microbiol.">
        <title>The Global Catalogue of Microorganisms (GCM) 10K type strain sequencing project: providing services to taxonomists for standard genome sequencing and annotation.</title>
        <authorList>
            <consortium name="The Broad Institute Genomics Platform"/>
            <consortium name="The Broad Institute Genome Sequencing Center for Infectious Disease"/>
            <person name="Wu L."/>
            <person name="Ma J."/>
        </authorList>
    </citation>
    <scope>NUCLEOTIDE SEQUENCE [LARGE SCALE GENOMIC DNA]</scope>
    <source>
        <strain evidence="7">JCM 3146</strain>
    </source>
</reference>